<keyword evidence="3" id="KW-0443">Lipid metabolism</keyword>
<dbReference type="SUPFAM" id="SSF52151">
    <property type="entry name" value="FabD/lysophospholipase-like"/>
    <property type="match status" value="1"/>
</dbReference>
<dbReference type="InterPro" id="IPR050301">
    <property type="entry name" value="NTE"/>
</dbReference>
<reference evidence="7" key="1">
    <citation type="submission" date="2022-08" db="EMBL/GenBank/DDBJ databases">
        <authorList>
            <person name="Byrne P K."/>
        </authorList>
    </citation>
    <scope>NUCLEOTIDE SEQUENCE</scope>
    <source>
        <strain evidence="7">UCD650</strain>
    </source>
</reference>
<feature type="compositionally biased region" description="Low complexity" evidence="4">
    <location>
        <begin position="897"/>
        <end position="907"/>
    </location>
</feature>
<evidence type="ECO:0000256" key="4">
    <source>
        <dbReference type="SAM" id="MobiDB-lite"/>
    </source>
</evidence>
<dbReference type="InterPro" id="IPR016035">
    <property type="entry name" value="Acyl_Trfase/lysoPLipase"/>
</dbReference>
<dbReference type="PANTHER" id="PTHR14226">
    <property type="entry name" value="NEUROPATHY TARGET ESTERASE/SWISS CHEESE D.MELANOGASTER"/>
    <property type="match status" value="1"/>
</dbReference>
<proteinExistence type="predicted"/>
<evidence type="ECO:0000256" key="3">
    <source>
        <dbReference type="ARBA" id="ARBA00023098"/>
    </source>
</evidence>
<gene>
    <name evidence="7" type="primary">U6500K03030</name>
    <name evidence="7" type="ORF">SEUBUCD650_0K03030</name>
</gene>
<sequence>MSNKISDLTSTQNKPLLVTQQLIEKYYEQILGSSQNIIPILKPRTKSSKPRKDNVNAGRVEVDARGRLQDSKGMITNQVKFNLDTGDEEKLDDEQETVTENDSSDIDMEDVDDDEGEEEEEEEERVSLASKCKSFLYNVFVGNYERDILIEKISSQKQHAMCFEEWCSAGARLDELTGKIAWKQKLESPLYDYKLIKDLTSRLREERLNRNYSQLLYIIRTNWVRNLGNMGNVNLYRHSHVGTKYLIDEYMMESRLALESLMESDLDDNYLLGILQQTRRNIGRTALVLSGGGTFGLFHIGVLGTLFELDVLPRVISGSSAGAIVASILSVHHKEEIPVLLNHILEMEFNIFKDDKQKSESENLLIKISRFFKNGTWFDNKHLVNTMIEFLGDLTFREAYNRTGKILNITVSPASLFEQPRLLNNLTAPNVLIWSAVCASCSLPGIFPSSPLYEKDPKTGERKAWTGSSSVKFVDGSVDNDLPISRLSEMFNVDHIIACQVNIHVFPFLKLSLSCVGGEIEDEFSARLKQNLSSIYNFMANEAIHILEIGSEMGIAKNALTKLRSVLSQQYSGDITILPDMNMLFRIKELLSNPTKEFLLREITNGAKATWPKISIIQNHCGQEFALDKAISYIKGRMIVTSSLKNSLQFADSAIGLIKAPEQVPEESKDPANVTLLTRTPTKGEKAGNHIASVLDDYLLESESTNSLLLLRENASTYGRLPSGFRPRYSITSASLNPHHQRRKSDTIFTSRRPGKSFSFSVASPTSRILRQSNKINGHPPPILQKKASSGRLMFPVDVKAYGSESHELVPHSASIETPTMVDKKLHFGRKNKYLKHLNKKWVSNGNALYADPEKDEHPTLRLISNVDSNAMIHHDLANTFRRHSVDGRPPSQAIKSSPFRSRPSSSAQHKSTNNVTQ</sequence>
<protein>
    <recommendedName>
        <fullName evidence="9">TGL4-like protein</fullName>
    </recommendedName>
</protein>
<dbReference type="Proteomes" id="UP001152964">
    <property type="component" value="Chromosome 11"/>
</dbReference>
<dbReference type="Pfam" id="PF11815">
    <property type="entry name" value="DUF3336"/>
    <property type="match status" value="1"/>
</dbReference>
<evidence type="ECO:0000313" key="7">
    <source>
        <dbReference type="EMBL" id="CAI1558834.1"/>
    </source>
</evidence>
<name>A0ABN8VDJ8_SACEU</name>
<evidence type="ECO:0000259" key="5">
    <source>
        <dbReference type="Pfam" id="PF01734"/>
    </source>
</evidence>
<feature type="region of interest" description="Disordered" evidence="4">
    <location>
        <begin position="883"/>
        <end position="918"/>
    </location>
</feature>
<organism evidence="7 8">
    <name type="scientific">Saccharomyces eubayanus</name>
    <name type="common">Yeast</name>
    <dbReference type="NCBI Taxonomy" id="1080349"/>
    <lineage>
        <taxon>Eukaryota</taxon>
        <taxon>Fungi</taxon>
        <taxon>Dikarya</taxon>
        <taxon>Ascomycota</taxon>
        <taxon>Saccharomycotina</taxon>
        <taxon>Saccharomycetes</taxon>
        <taxon>Saccharomycetales</taxon>
        <taxon>Saccharomycetaceae</taxon>
        <taxon>Saccharomyces</taxon>
    </lineage>
</organism>
<dbReference type="InterPro" id="IPR002641">
    <property type="entry name" value="PNPLA_dom"/>
</dbReference>
<dbReference type="CDD" id="cd07230">
    <property type="entry name" value="Pat_TGL4-5_like"/>
    <property type="match status" value="1"/>
</dbReference>
<evidence type="ECO:0008006" key="9">
    <source>
        <dbReference type="Google" id="ProtNLM"/>
    </source>
</evidence>
<dbReference type="InterPro" id="IPR021771">
    <property type="entry name" value="Triacylglycerol_lipase_N"/>
</dbReference>
<accession>A0ABN8VDJ8</accession>
<keyword evidence="2" id="KW-0442">Lipid degradation</keyword>
<feature type="domain" description="Triacylglycerol lipase N-terminal" evidence="6">
    <location>
        <begin position="151"/>
        <end position="280"/>
    </location>
</feature>
<keyword evidence="8" id="KW-1185">Reference proteome</keyword>
<evidence type="ECO:0000256" key="1">
    <source>
        <dbReference type="ARBA" id="ARBA00022801"/>
    </source>
</evidence>
<evidence type="ECO:0000256" key="2">
    <source>
        <dbReference type="ARBA" id="ARBA00022963"/>
    </source>
</evidence>
<dbReference type="Gene3D" id="3.40.1090.10">
    <property type="entry name" value="Cytosolic phospholipase A2 catalytic domain"/>
    <property type="match status" value="1"/>
</dbReference>
<feature type="compositionally biased region" description="Acidic residues" evidence="4">
    <location>
        <begin position="85"/>
        <end position="124"/>
    </location>
</feature>
<feature type="compositionally biased region" description="Polar residues" evidence="4">
    <location>
        <begin position="908"/>
        <end position="918"/>
    </location>
</feature>
<evidence type="ECO:0000259" key="6">
    <source>
        <dbReference type="Pfam" id="PF11815"/>
    </source>
</evidence>
<feature type="region of interest" description="Disordered" evidence="4">
    <location>
        <begin position="81"/>
        <end position="124"/>
    </location>
</feature>
<feature type="domain" description="PNPLA" evidence="5">
    <location>
        <begin position="287"/>
        <end position="485"/>
    </location>
</feature>
<dbReference type="Pfam" id="PF01734">
    <property type="entry name" value="Patatin"/>
    <property type="match status" value="1"/>
</dbReference>
<dbReference type="PANTHER" id="PTHR14226:SF10">
    <property type="entry name" value="TRIACYLGLYCEROL LIPASE 4-RELATED"/>
    <property type="match status" value="1"/>
</dbReference>
<dbReference type="EMBL" id="OX291501">
    <property type="protein sequence ID" value="CAI1558834.1"/>
    <property type="molecule type" value="Genomic_DNA"/>
</dbReference>
<evidence type="ECO:0000313" key="8">
    <source>
        <dbReference type="Proteomes" id="UP001152964"/>
    </source>
</evidence>
<keyword evidence="1" id="KW-0378">Hydrolase</keyword>